<dbReference type="InterPro" id="IPR018114">
    <property type="entry name" value="TRYPSIN_HIS"/>
</dbReference>
<dbReference type="InterPro" id="IPR043504">
    <property type="entry name" value="Peptidase_S1_PA_chymotrypsin"/>
</dbReference>
<dbReference type="PROSITE" id="PS00135">
    <property type="entry name" value="TRYPSIN_SER"/>
    <property type="match status" value="1"/>
</dbReference>
<evidence type="ECO:0000259" key="6">
    <source>
        <dbReference type="PROSITE" id="PS50240"/>
    </source>
</evidence>
<dbReference type="InterPro" id="IPR001314">
    <property type="entry name" value="Peptidase_S1A"/>
</dbReference>
<keyword evidence="8" id="KW-1185">Reference proteome</keyword>
<dbReference type="PANTHER" id="PTHR24257">
    <property type="entry name" value="CHYMOTRYPSIN-LIKE ELASTASE FAMILY MEMBER"/>
    <property type="match status" value="1"/>
</dbReference>
<protein>
    <recommendedName>
        <fullName evidence="6">Peptidase S1 domain-containing protein</fullName>
    </recommendedName>
</protein>
<evidence type="ECO:0000256" key="2">
    <source>
        <dbReference type="ARBA" id="ARBA00022801"/>
    </source>
</evidence>
<dbReference type="GO" id="GO:0008236">
    <property type="term" value="F:serine-type peptidase activity"/>
    <property type="evidence" value="ECO:0007669"/>
    <property type="project" value="UniProtKB-KW"/>
</dbReference>
<proteinExistence type="predicted"/>
<name>A0ABD1KDQ2_9TELE</name>
<keyword evidence="3 5" id="KW-0720">Serine protease</keyword>
<sequence length="302" mass="33073">MWNTCSSVYGCGTPTYTPNISRVVNGEEARPHSWPWQALLETFFPVCGATLIAPNWVLTAAHCINFHTYRVVLGDHDQNKHEGPEQFLMVEKMILHPKWNDGCVSCGNDIALLKLEKSATLNDKVQLACLPEADSVLASSEPCYATGWGKLYTGGPRPDKLQQGLVPVVEYDVCRQSDWWGSSVKPTMVCVGGDTVSTCHGDSGGPLNCKGRDGKWYVQGVSSFVSGKGCNTPKKPSVFTRVASFIPWISQVSKGSLQSVSTCVVHKHHFCVQVSDVPYAFLLLDNGQQLRINCTSQCNLCN</sequence>
<dbReference type="PANTHER" id="PTHR24257:SF22">
    <property type="entry name" value="CHYMOTRYPSIN-LIKE ELASTASE FAMILY MEMBER 3B"/>
    <property type="match status" value="1"/>
</dbReference>
<evidence type="ECO:0000313" key="7">
    <source>
        <dbReference type="EMBL" id="KAL2097257.1"/>
    </source>
</evidence>
<dbReference type="InterPro" id="IPR050850">
    <property type="entry name" value="Peptidase_S1_Elastase_sf"/>
</dbReference>
<keyword evidence="1 5" id="KW-0645">Protease</keyword>
<dbReference type="PRINTS" id="PR00722">
    <property type="entry name" value="CHYMOTRYPSIN"/>
</dbReference>
<dbReference type="GO" id="GO:0006508">
    <property type="term" value="P:proteolysis"/>
    <property type="evidence" value="ECO:0007669"/>
    <property type="project" value="UniProtKB-KW"/>
</dbReference>
<dbReference type="InterPro" id="IPR009003">
    <property type="entry name" value="Peptidase_S1_PA"/>
</dbReference>
<keyword evidence="2 5" id="KW-0378">Hydrolase</keyword>
<dbReference type="InterPro" id="IPR033116">
    <property type="entry name" value="TRYPSIN_SER"/>
</dbReference>
<dbReference type="PROSITE" id="PS00134">
    <property type="entry name" value="TRYPSIN_HIS"/>
    <property type="match status" value="1"/>
</dbReference>
<dbReference type="SMART" id="SM00020">
    <property type="entry name" value="Tryp_SPc"/>
    <property type="match status" value="1"/>
</dbReference>
<dbReference type="CDD" id="cd00190">
    <property type="entry name" value="Tryp_SPc"/>
    <property type="match status" value="1"/>
</dbReference>
<dbReference type="Proteomes" id="UP001591681">
    <property type="component" value="Unassembled WGS sequence"/>
</dbReference>
<dbReference type="FunFam" id="2.40.10.10:FF:000003">
    <property type="entry name" value="Transmembrane serine protease 3"/>
    <property type="match status" value="1"/>
</dbReference>
<evidence type="ECO:0000256" key="5">
    <source>
        <dbReference type="RuleBase" id="RU363034"/>
    </source>
</evidence>
<dbReference type="Gene3D" id="2.40.10.10">
    <property type="entry name" value="Trypsin-like serine proteases"/>
    <property type="match status" value="2"/>
</dbReference>
<accession>A0ABD1KDQ2</accession>
<dbReference type="EMBL" id="JBHFQA010000006">
    <property type="protein sequence ID" value="KAL2097257.1"/>
    <property type="molecule type" value="Genomic_DNA"/>
</dbReference>
<comment type="caution">
    <text evidence="7">The sequence shown here is derived from an EMBL/GenBank/DDBJ whole genome shotgun (WGS) entry which is preliminary data.</text>
</comment>
<dbReference type="SUPFAM" id="SSF50494">
    <property type="entry name" value="Trypsin-like serine proteases"/>
    <property type="match status" value="1"/>
</dbReference>
<evidence type="ECO:0000256" key="4">
    <source>
        <dbReference type="ARBA" id="ARBA00023157"/>
    </source>
</evidence>
<dbReference type="PROSITE" id="PS50240">
    <property type="entry name" value="TRYPSIN_DOM"/>
    <property type="match status" value="1"/>
</dbReference>
<evidence type="ECO:0000313" key="8">
    <source>
        <dbReference type="Proteomes" id="UP001591681"/>
    </source>
</evidence>
<dbReference type="AlphaFoldDB" id="A0ABD1KDQ2"/>
<organism evidence="7 8">
    <name type="scientific">Coilia grayii</name>
    <name type="common">Gray's grenadier anchovy</name>
    <dbReference type="NCBI Taxonomy" id="363190"/>
    <lineage>
        <taxon>Eukaryota</taxon>
        <taxon>Metazoa</taxon>
        <taxon>Chordata</taxon>
        <taxon>Craniata</taxon>
        <taxon>Vertebrata</taxon>
        <taxon>Euteleostomi</taxon>
        <taxon>Actinopterygii</taxon>
        <taxon>Neopterygii</taxon>
        <taxon>Teleostei</taxon>
        <taxon>Clupei</taxon>
        <taxon>Clupeiformes</taxon>
        <taxon>Clupeoidei</taxon>
        <taxon>Engraulidae</taxon>
        <taxon>Coilinae</taxon>
        <taxon>Coilia</taxon>
    </lineage>
</organism>
<dbReference type="Pfam" id="PF00089">
    <property type="entry name" value="Trypsin"/>
    <property type="match status" value="1"/>
</dbReference>
<evidence type="ECO:0000256" key="1">
    <source>
        <dbReference type="ARBA" id="ARBA00022670"/>
    </source>
</evidence>
<reference evidence="7 8" key="1">
    <citation type="submission" date="2024-09" db="EMBL/GenBank/DDBJ databases">
        <title>A chromosome-level genome assembly of Gray's grenadier anchovy, Coilia grayii.</title>
        <authorList>
            <person name="Fu Z."/>
        </authorList>
    </citation>
    <scope>NUCLEOTIDE SEQUENCE [LARGE SCALE GENOMIC DNA]</scope>
    <source>
        <strain evidence="7">G4</strain>
        <tissue evidence="7">Muscle</tissue>
    </source>
</reference>
<keyword evidence="4" id="KW-1015">Disulfide bond</keyword>
<dbReference type="InterPro" id="IPR001254">
    <property type="entry name" value="Trypsin_dom"/>
</dbReference>
<evidence type="ECO:0000256" key="3">
    <source>
        <dbReference type="ARBA" id="ARBA00022825"/>
    </source>
</evidence>
<feature type="domain" description="Peptidase S1" evidence="6">
    <location>
        <begin position="23"/>
        <end position="254"/>
    </location>
</feature>
<gene>
    <name evidence="7" type="ORF">ACEWY4_006464</name>
</gene>